<keyword evidence="1" id="KW-0732">Signal</keyword>
<protein>
    <submittedName>
        <fullName evidence="3">YybH family protein</fullName>
    </submittedName>
</protein>
<dbReference type="CDD" id="cd00531">
    <property type="entry name" value="NTF2_like"/>
    <property type="match status" value="1"/>
</dbReference>
<feature type="signal peptide" evidence="1">
    <location>
        <begin position="1"/>
        <end position="21"/>
    </location>
</feature>
<feature type="chain" id="PRO_5046398942" evidence="1">
    <location>
        <begin position="22"/>
        <end position="154"/>
    </location>
</feature>
<feature type="domain" description="DUF4440" evidence="2">
    <location>
        <begin position="30"/>
        <end position="140"/>
    </location>
</feature>
<dbReference type="SUPFAM" id="SSF54427">
    <property type="entry name" value="NTF2-like"/>
    <property type="match status" value="1"/>
</dbReference>
<dbReference type="Gene3D" id="3.10.450.50">
    <property type="match status" value="1"/>
</dbReference>
<dbReference type="InterPro" id="IPR027843">
    <property type="entry name" value="DUF4440"/>
</dbReference>
<accession>A0ABV8UE38</accession>
<comment type="caution">
    <text evidence="3">The sequence shown here is derived from an EMBL/GenBank/DDBJ whole genome shotgun (WGS) entry which is preliminary data.</text>
</comment>
<dbReference type="RefSeq" id="WP_068143225.1">
    <property type="nucleotide sequence ID" value="NZ_JBHSCR010000014.1"/>
</dbReference>
<name>A0ABV8UE38_9PROT</name>
<keyword evidence="4" id="KW-1185">Reference proteome</keyword>
<dbReference type="Proteomes" id="UP001595776">
    <property type="component" value="Unassembled WGS sequence"/>
</dbReference>
<dbReference type="EMBL" id="JBHSCR010000014">
    <property type="protein sequence ID" value="MFC4348724.1"/>
    <property type="molecule type" value="Genomic_DNA"/>
</dbReference>
<organism evidence="3 4">
    <name type="scientific">Kordiimonas lipolytica</name>
    <dbReference type="NCBI Taxonomy" id="1662421"/>
    <lineage>
        <taxon>Bacteria</taxon>
        <taxon>Pseudomonadati</taxon>
        <taxon>Pseudomonadota</taxon>
        <taxon>Alphaproteobacteria</taxon>
        <taxon>Kordiimonadales</taxon>
        <taxon>Kordiimonadaceae</taxon>
        <taxon>Kordiimonas</taxon>
    </lineage>
</organism>
<proteinExistence type="predicted"/>
<gene>
    <name evidence="3" type="ORF">ACFO5Q_12800</name>
</gene>
<evidence type="ECO:0000256" key="1">
    <source>
        <dbReference type="SAM" id="SignalP"/>
    </source>
</evidence>
<evidence type="ECO:0000313" key="4">
    <source>
        <dbReference type="Proteomes" id="UP001595776"/>
    </source>
</evidence>
<evidence type="ECO:0000313" key="3">
    <source>
        <dbReference type="EMBL" id="MFC4348724.1"/>
    </source>
</evidence>
<sequence length="154" mass="17411">MMRLILSLWILLIFSAVPASADDRQEVVDLYESYRQIWLRNDSTVQPDIMALLTPRAAVMPQGMPLLGTHQQIRDFWFPADAPPTRVLAYDQSVERVEVSGGLAYLYGNFALSFKWDGETTSTQGTQMMVARRLGGDWKIEALIWTSSPVEEAD</sequence>
<dbReference type="InterPro" id="IPR032710">
    <property type="entry name" value="NTF2-like_dom_sf"/>
</dbReference>
<evidence type="ECO:0000259" key="2">
    <source>
        <dbReference type="Pfam" id="PF14534"/>
    </source>
</evidence>
<reference evidence="4" key="1">
    <citation type="journal article" date="2019" name="Int. J. Syst. Evol. Microbiol.">
        <title>The Global Catalogue of Microorganisms (GCM) 10K type strain sequencing project: providing services to taxonomists for standard genome sequencing and annotation.</title>
        <authorList>
            <consortium name="The Broad Institute Genomics Platform"/>
            <consortium name="The Broad Institute Genome Sequencing Center for Infectious Disease"/>
            <person name="Wu L."/>
            <person name="Ma J."/>
        </authorList>
    </citation>
    <scope>NUCLEOTIDE SEQUENCE [LARGE SCALE GENOMIC DNA]</scope>
    <source>
        <strain evidence="4">CGMCC 1.15304</strain>
    </source>
</reference>
<dbReference type="Pfam" id="PF14534">
    <property type="entry name" value="DUF4440"/>
    <property type="match status" value="1"/>
</dbReference>